<dbReference type="EC" id="2.6.1.16" evidence="2 8"/>
<dbReference type="CDD" id="cd00714">
    <property type="entry name" value="GFAT"/>
    <property type="match status" value="1"/>
</dbReference>
<evidence type="ECO:0000256" key="8">
    <source>
        <dbReference type="HAMAP-Rule" id="MF_00164"/>
    </source>
</evidence>
<dbReference type="PROSITE" id="PS51464">
    <property type="entry name" value="SIS"/>
    <property type="match status" value="2"/>
</dbReference>
<dbReference type="InterPro" id="IPR035466">
    <property type="entry name" value="GlmS/AgaS_SIS"/>
</dbReference>
<evidence type="ECO:0000256" key="5">
    <source>
        <dbReference type="ARBA" id="ARBA00022679"/>
    </source>
</evidence>
<organism evidence="11 12">
    <name type="scientific">Marinobacter halodurans</name>
    <dbReference type="NCBI Taxonomy" id="2528979"/>
    <lineage>
        <taxon>Bacteria</taxon>
        <taxon>Pseudomonadati</taxon>
        <taxon>Pseudomonadota</taxon>
        <taxon>Gammaproteobacteria</taxon>
        <taxon>Pseudomonadales</taxon>
        <taxon>Marinobacteraceae</taxon>
        <taxon>Marinobacter</taxon>
    </lineage>
</organism>
<evidence type="ECO:0000259" key="10">
    <source>
        <dbReference type="PROSITE" id="PS51464"/>
    </source>
</evidence>
<dbReference type="InterPro" id="IPR017932">
    <property type="entry name" value="GATase_2_dom"/>
</dbReference>
<dbReference type="InterPro" id="IPR001347">
    <property type="entry name" value="SIS_dom"/>
</dbReference>
<dbReference type="InterPro" id="IPR047084">
    <property type="entry name" value="GFAT_N"/>
</dbReference>
<dbReference type="PROSITE" id="PS51278">
    <property type="entry name" value="GATASE_TYPE_2"/>
    <property type="match status" value="1"/>
</dbReference>
<dbReference type="Pfam" id="PF13522">
    <property type="entry name" value="GATase_6"/>
    <property type="match status" value="1"/>
</dbReference>
<keyword evidence="12" id="KW-1185">Reference proteome</keyword>
<dbReference type="GO" id="GO:0004360">
    <property type="term" value="F:glutamine-fructose-6-phosphate transaminase (isomerizing) activity"/>
    <property type="evidence" value="ECO:0007669"/>
    <property type="project" value="UniProtKB-EC"/>
</dbReference>
<dbReference type="SUPFAM" id="SSF53697">
    <property type="entry name" value="SIS domain"/>
    <property type="match status" value="1"/>
</dbReference>
<dbReference type="CDD" id="cd05008">
    <property type="entry name" value="SIS_GlmS_GlmD_1"/>
    <property type="match status" value="1"/>
</dbReference>
<feature type="active site" description="For Fru-6P isomerization activity" evidence="8">
    <location>
        <position position="605"/>
    </location>
</feature>
<evidence type="ECO:0000256" key="1">
    <source>
        <dbReference type="ARBA" id="ARBA00001031"/>
    </source>
</evidence>
<evidence type="ECO:0000313" key="11">
    <source>
        <dbReference type="EMBL" id="TBW56432.1"/>
    </source>
</evidence>
<dbReference type="InterPro" id="IPR029055">
    <property type="entry name" value="Ntn_hydrolases_N"/>
</dbReference>
<evidence type="ECO:0000256" key="4">
    <source>
        <dbReference type="ARBA" id="ARBA00022576"/>
    </source>
</evidence>
<evidence type="ECO:0000313" key="12">
    <source>
        <dbReference type="Proteomes" id="UP000313645"/>
    </source>
</evidence>
<dbReference type="EMBL" id="SJDL01000011">
    <property type="protein sequence ID" value="TBW56432.1"/>
    <property type="molecule type" value="Genomic_DNA"/>
</dbReference>
<name>A0ABY1ZL36_9GAMM</name>
<dbReference type="NCBIfam" id="NF001484">
    <property type="entry name" value="PRK00331.1"/>
    <property type="match status" value="1"/>
</dbReference>
<dbReference type="InterPro" id="IPR046348">
    <property type="entry name" value="SIS_dom_sf"/>
</dbReference>
<feature type="domain" description="SIS" evidence="10">
    <location>
        <begin position="287"/>
        <end position="427"/>
    </location>
</feature>
<dbReference type="Gene3D" id="3.40.50.10490">
    <property type="entry name" value="Glucose-6-phosphate isomerase like protein, domain 1"/>
    <property type="match status" value="2"/>
</dbReference>
<dbReference type="InterPro" id="IPR035490">
    <property type="entry name" value="GlmS/FrlB_SIS"/>
</dbReference>
<accession>A0ABY1ZL36</accession>
<dbReference type="RefSeq" id="WP_131481164.1">
    <property type="nucleotide sequence ID" value="NZ_SJDL01000011.1"/>
</dbReference>
<feature type="initiator methionine" description="Removed" evidence="8">
    <location>
        <position position="1"/>
    </location>
</feature>
<dbReference type="Gene3D" id="3.60.20.10">
    <property type="entry name" value="Glutamine Phosphoribosylpyrophosphate, subunit 1, domain 1"/>
    <property type="match status" value="1"/>
</dbReference>
<dbReference type="InterPro" id="IPR005855">
    <property type="entry name" value="GFAT"/>
</dbReference>
<feature type="domain" description="SIS" evidence="10">
    <location>
        <begin position="459"/>
        <end position="600"/>
    </location>
</feature>
<keyword evidence="8" id="KW-0963">Cytoplasm</keyword>
<dbReference type="NCBIfam" id="TIGR01135">
    <property type="entry name" value="glmS"/>
    <property type="match status" value="1"/>
</dbReference>
<sequence>MCGIVGAVSQRDVPAILLEGLRRLEYRGYDSAGMAILGDDGSLQREREVGKVQALAQALEKSDPHGVVGIAHTRWATHGVPSQVNAHPHMSGERLAIVHNGIIENYQSLRERLKDEGFEFSSQTDTEVVAHLIESCFRQSGDLLSAVKAAVAELHGAFALAVMHADDPDRIVVTRRGSPLVVGVGIGENFIASDQLALLPVTDRFMFLEEGDIAEIRRDTVRIWDADEQVAERPVSRFEHAIDSADKGEYRHFMLKEIHEQPRVIQATMEGRLTDSRVLEQSLGTEAGSLLAGIRHVQIIACGTSYHAGMVARYWIEELAGIPCSVEVASEYRYRHHVVQPDTLFLTISQSGETADTLAALRQAKEAGFRAALAVCNVPGSSLVRESDLVIMTQAGPEIGVASTKAFTTQLTALLIFTLALARHNGLDSEKEADIVRALREVPRQVDQVLSLDGRIESLSRAFMDKSHSLFLGRGAMFPVALEGALKLKEISYIHAEAYPAGELKHGPLALVDSEMPVVTVAPNNALMEKLKSNLEEVRARGGELFVFADGQSGLHEEDHVHVMSIPEVHPITAPIVYTVPLQLLSYHVAVLKGTDVDQPRNLAKSVTVE</sequence>
<evidence type="ECO:0000256" key="2">
    <source>
        <dbReference type="ARBA" id="ARBA00012916"/>
    </source>
</evidence>
<keyword evidence="5 8" id="KW-0808">Transferase</keyword>
<dbReference type="Pfam" id="PF01380">
    <property type="entry name" value="SIS"/>
    <property type="match status" value="2"/>
</dbReference>
<keyword evidence="6" id="KW-0677">Repeat</keyword>
<reference evidence="11 12" key="1">
    <citation type="submission" date="2019-02" db="EMBL/GenBank/DDBJ databases">
        <title>Marinobacter halodurans sp. nov., a marine bacterium isolated from sea tidal flat.</title>
        <authorList>
            <person name="Yoo Y."/>
            <person name="Lee D.W."/>
            <person name="Kim B.S."/>
            <person name="Kim J.-J."/>
        </authorList>
    </citation>
    <scope>NUCLEOTIDE SEQUENCE [LARGE SCALE GENOMIC DNA]</scope>
    <source>
        <strain evidence="11 12">YJ-S3-2</strain>
    </source>
</reference>
<keyword evidence="7" id="KW-0315">Glutamine amidotransferase</keyword>
<dbReference type="SUPFAM" id="SSF56235">
    <property type="entry name" value="N-terminal nucleophile aminohydrolases (Ntn hydrolases)"/>
    <property type="match status" value="1"/>
</dbReference>
<comment type="subunit">
    <text evidence="8">Homodimer.</text>
</comment>
<comment type="function">
    <text evidence="8">Catalyzes the first step in hexosamine metabolism, converting fructose-6P into glucosamine-6P using glutamine as a nitrogen source.</text>
</comment>
<evidence type="ECO:0000259" key="9">
    <source>
        <dbReference type="PROSITE" id="PS51278"/>
    </source>
</evidence>
<evidence type="ECO:0000256" key="3">
    <source>
        <dbReference type="ARBA" id="ARBA00016090"/>
    </source>
</evidence>
<proteinExistence type="inferred from homology"/>
<protein>
    <recommendedName>
        <fullName evidence="3 8">Glutamine--fructose-6-phosphate aminotransferase [isomerizing]</fullName>
        <ecNumber evidence="2 8">2.6.1.16</ecNumber>
    </recommendedName>
    <alternativeName>
        <fullName evidence="8">D-fructose-6-phosphate amidotransferase</fullName>
    </alternativeName>
    <alternativeName>
        <fullName evidence="8">GFAT</fullName>
    </alternativeName>
    <alternativeName>
        <fullName evidence="8">Glucosamine-6-phosphate synthase</fullName>
    </alternativeName>
    <alternativeName>
        <fullName evidence="8">Hexosephosphate aminotransferase</fullName>
    </alternativeName>
    <alternativeName>
        <fullName evidence="8">L-glutamine--D-fructose-6-phosphate amidotransferase</fullName>
    </alternativeName>
</protein>
<comment type="caution">
    <text evidence="11">The sequence shown here is derived from an EMBL/GenBank/DDBJ whole genome shotgun (WGS) entry which is preliminary data.</text>
</comment>
<dbReference type="Proteomes" id="UP000313645">
    <property type="component" value="Unassembled WGS sequence"/>
</dbReference>
<dbReference type="CDD" id="cd05009">
    <property type="entry name" value="SIS_GlmS_GlmD_2"/>
    <property type="match status" value="1"/>
</dbReference>
<feature type="domain" description="Glutamine amidotransferase type-2" evidence="9">
    <location>
        <begin position="2"/>
        <end position="219"/>
    </location>
</feature>
<feature type="active site" description="Nucleophile; for GATase activity" evidence="8">
    <location>
        <position position="2"/>
    </location>
</feature>
<dbReference type="PANTHER" id="PTHR10937">
    <property type="entry name" value="GLUCOSAMINE--FRUCTOSE-6-PHOSPHATE AMINOTRANSFERASE, ISOMERIZING"/>
    <property type="match status" value="1"/>
</dbReference>
<dbReference type="HAMAP" id="MF_00164">
    <property type="entry name" value="GlmS"/>
    <property type="match status" value="1"/>
</dbReference>
<comment type="subcellular location">
    <subcellularLocation>
        <location evidence="8">Cytoplasm</location>
    </subcellularLocation>
</comment>
<comment type="catalytic activity">
    <reaction evidence="1 8">
        <text>D-fructose 6-phosphate + L-glutamine = D-glucosamine 6-phosphate + L-glutamate</text>
        <dbReference type="Rhea" id="RHEA:13237"/>
        <dbReference type="ChEBI" id="CHEBI:29985"/>
        <dbReference type="ChEBI" id="CHEBI:58359"/>
        <dbReference type="ChEBI" id="CHEBI:58725"/>
        <dbReference type="ChEBI" id="CHEBI:61527"/>
        <dbReference type="EC" id="2.6.1.16"/>
    </reaction>
</comment>
<evidence type="ECO:0000256" key="7">
    <source>
        <dbReference type="ARBA" id="ARBA00022962"/>
    </source>
</evidence>
<keyword evidence="4 8" id="KW-0032">Aminotransferase</keyword>
<gene>
    <name evidence="8 11" type="primary">glmS</name>
    <name evidence="11" type="ORF">EZI54_09025</name>
</gene>
<evidence type="ECO:0000256" key="6">
    <source>
        <dbReference type="ARBA" id="ARBA00022737"/>
    </source>
</evidence>
<dbReference type="PANTHER" id="PTHR10937:SF0">
    <property type="entry name" value="GLUTAMINE--FRUCTOSE-6-PHOSPHATE TRANSAMINASE (ISOMERIZING)"/>
    <property type="match status" value="1"/>
</dbReference>